<reference evidence="3 4" key="1">
    <citation type="submission" date="2019-07" db="EMBL/GenBank/DDBJ databases">
        <authorList>
            <person name="Li J."/>
        </authorList>
    </citation>
    <scope>NUCLEOTIDE SEQUENCE [LARGE SCALE GENOMIC DNA]</scope>
    <source>
        <strain evidence="3 4">TKL69</strain>
    </source>
</reference>
<dbReference type="Pfam" id="PF13937">
    <property type="entry name" value="DUF4212"/>
    <property type="match status" value="1"/>
</dbReference>
<dbReference type="NCBIfam" id="TIGR03647">
    <property type="entry name" value="Na_symport_sm"/>
    <property type="match status" value="1"/>
</dbReference>
<dbReference type="KEGG" id="aqt:FN924_13105"/>
<dbReference type="EMBL" id="CP041666">
    <property type="protein sequence ID" value="QDP41047.1"/>
    <property type="molecule type" value="Genomic_DNA"/>
</dbReference>
<dbReference type="Proteomes" id="UP000315215">
    <property type="component" value="Chromosome"/>
</dbReference>
<dbReference type="AlphaFoldDB" id="A0A516KI23"/>
<evidence type="ECO:0000313" key="4">
    <source>
        <dbReference type="Proteomes" id="UP000315215"/>
    </source>
</evidence>
<protein>
    <submittedName>
        <fullName evidence="3">DUF4212 domain-containing protein</fullName>
    </submittedName>
</protein>
<evidence type="ECO:0000256" key="1">
    <source>
        <dbReference type="SAM" id="Phobius"/>
    </source>
</evidence>
<evidence type="ECO:0000259" key="2">
    <source>
        <dbReference type="Pfam" id="PF13937"/>
    </source>
</evidence>
<accession>A0A516KI23</accession>
<feature type="transmembrane region" description="Helical" evidence="1">
    <location>
        <begin position="20"/>
        <end position="39"/>
    </location>
</feature>
<dbReference type="InterPro" id="IPR019886">
    <property type="entry name" value="Na_symporter_ssu"/>
</dbReference>
<gene>
    <name evidence="3" type="ORF">FN924_13105</name>
</gene>
<proteinExistence type="predicted"/>
<keyword evidence="1" id="KW-0812">Transmembrane</keyword>
<sequence>MRKVEKKVADAYFRLRTTLIVIYLAIGVCVSYLVVFFARDLSSITFNGFPLHYYMGAQGAVLTFIILLFVNAFVNDKIDQKFGIHSDKKTNLSSGNTLDQ</sequence>
<dbReference type="OrthoDB" id="9797746at2"/>
<dbReference type="RefSeq" id="WP_143895197.1">
    <property type="nucleotide sequence ID" value="NZ_CP041666.1"/>
</dbReference>
<keyword evidence="1" id="KW-0472">Membrane</keyword>
<feature type="domain" description="Sodium symporter small subunit" evidence="2">
    <location>
        <begin position="10"/>
        <end position="85"/>
    </location>
</feature>
<name>A0A516KI23_9BACI</name>
<feature type="transmembrane region" description="Helical" evidence="1">
    <location>
        <begin position="51"/>
        <end position="74"/>
    </location>
</feature>
<keyword evidence="1" id="KW-1133">Transmembrane helix</keyword>
<organism evidence="3 4">
    <name type="scientific">Radiobacillus deserti</name>
    <dbReference type="NCBI Taxonomy" id="2594883"/>
    <lineage>
        <taxon>Bacteria</taxon>
        <taxon>Bacillati</taxon>
        <taxon>Bacillota</taxon>
        <taxon>Bacilli</taxon>
        <taxon>Bacillales</taxon>
        <taxon>Bacillaceae</taxon>
        <taxon>Radiobacillus</taxon>
    </lineage>
</organism>
<keyword evidence="4" id="KW-1185">Reference proteome</keyword>
<evidence type="ECO:0000313" key="3">
    <source>
        <dbReference type="EMBL" id="QDP41047.1"/>
    </source>
</evidence>